<dbReference type="AlphaFoldDB" id="A0A4R7FTC4"/>
<organism evidence="1 2">
    <name type="scientific">Amnibacterium kyonggiense</name>
    <dbReference type="NCBI Taxonomy" id="595671"/>
    <lineage>
        <taxon>Bacteria</taxon>
        <taxon>Bacillati</taxon>
        <taxon>Actinomycetota</taxon>
        <taxon>Actinomycetes</taxon>
        <taxon>Micrococcales</taxon>
        <taxon>Microbacteriaceae</taxon>
        <taxon>Amnibacterium</taxon>
    </lineage>
</organism>
<reference evidence="1 2" key="1">
    <citation type="submission" date="2019-03" db="EMBL/GenBank/DDBJ databases">
        <title>Genomic Encyclopedia of Archaeal and Bacterial Type Strains, Phase II (KMG-II): from individual species to whole genera.</title>
        <authorList>
            <person name="Goeker M."/>
        </authorList>
    </citation>
    <scope>NUCLEOTIDE SEQUENCE [LARGE SCALE GENOMIC DNA]</scope>
    <source>
        <strain evidence="1 2">DSM 24782</strain>
    </source>
</reference>
<evidence type="ECO:0000313" key="1">
    <source>
        <dbReference type="EMBL" id="TDS81120.1"/>
    </source>
</evidence>
<dbReference type="Proteomes" id="UP000295344">
    <property type="component" value="Unassembled WGS sequence"/>
</dbReference>
<name>A0A4R7FTC4_9MICO</name>
<evidence type="ECO:0000313" key="2">
    <source>
        <dbReference type="Proteomes" id="UP000295344"/>
    </source>
</evidence>
<dbReference type="EMBL" id="SOAM01000001">
    <property type="protein sequence ID" value="TDS81120.1"/>
    <property type="molecule type" value="Genomic_DNA"/>
</dbReference>
<keyword evidence="2" id="KW-1185">Reference proteome</keyword>
<protein>
    <submittedName>
        <fullName evidence="1">Uncharacterized protein</fullName>
    </submittedName>
</protein>
<accession>A0A4R7FTC4</accession>
<gene>
    <name evidence="1" type="ORF">CLV52_1696</name>
</gene>
<sequence>MPLPCRCCTTPDRARLDKMLRSGATVRATAAKFGMSESSVGRHRASHLQVPLLRDVQVNEDGSTVIDSLAALVYAIEGSTKVMSNSIARNQGGLALKAATTTRMLLRTLTTDLGITDVETARWLLSANNLARGVVRLARANPDAGRALADLLKDTDPEMAAQVIEVIDTTAAKETAA</sequence>
<proteinExistence type="predicted"/>
<comment type="caution">
    <text evidence="1">The sequence shown here is derived from an EMBL/GenBank/DDBJ whole genome shotgun (WGS) entry which is preliminary data.</text>
</comment>